<accession>Q251C8</accession>
<keyword evidence="8" id="KW-0560">Oxidoreductase</keyword>
<name>Q251C8_DESHY</name>
<dbReference type="SUPFAM" id="SSF48695">
    <property type="entry name" value="Multiheme cytochromes"/>
    <property type="match status" value="1"/>
</dbReference>
<evidence type="ECO:0000256" key="6">
    <source>
        <dbReference type="ARBA" id="ARBA00022729"/>
    </source>
</evidence>
<dbReference type="Pfam" id="PF02335">
    <property type="entry name" value="Cytochrom_C552"/>
    <property type="match status" value="1"/>
</dbReference>
<reference evidence="11 12" key="1">
    <citation type="journal article" date="2006" name="J. Bacteriol.">
        <title>Complete genome sequence of the dehalorespiring bacterium Desulfitobacterium hafniense Y51 and comparison with Dehalococcoides ethenogenes 195.</title>
        <authorList>
            <person name="Nonaka H."/>
            <person name="Keresztes G."/>
            <person name="Shinoda Y."/>
            <person name="Ikenaga Y."/>
            <person name="Abe M."/>
            <person name="Naito K."/>
            <person name="Inatomi K."/>
            <person name="Furukawa K."/>
            <person name="Inui M."/>
            <person name="Yukawa H."/>
        </authorList>
    </citation>
    <scope>NUCLEOTIDE SEQUENCE [LARGE SCALE GENOMIC DNA]</scope>
    <source>
        <strain evidence="11 12">Y51</strain>
    </source>
</reference>
<comment type="subcellular location">
    <subcellularLocation>
        <location evidence="1">Cell envelope</location>
    </subcellularLocation>
</comment>
<evidence type="ECO:0000256" key="3">
    <source>
        <dbReference type="ARBA" id="ARBA00011887"/>
    </source>
</evidence>
<dbReference type="HOGENOM" id="CLU_707198_0_0_9"/>
<dbReference type="PROSITE" id="PS51257">
    <property type="entry name" value="PROKAR_LIPOPROTEIN"/>
    <property type="match status" value="1"/>
</dbReference>
<dbReference type="AlphaFoldDB" id="Q251C8"/>
<dbReference type="GO" id="GO:0042279">
    <property type="term" value="F:nitrite reductase (cytochrome, ammonia-forming) activity"/>
    <property type="evidence" value="ECO:0007669"/>
    <property type="project" value="UniProtKB-EC"/>
</dbReference>
<dbReference type="GO" id="GO:0030288">
    <property type="term" value="C:outer membrane-bounded periplasmic space"/>
    <property type="evidence" value="ECO:0007669"/>
    <property type="project" value="TreeGrafter"/>
</dbReference>
<keyword evidence="12" id="KW-1185">Reference proteome</keyword>
<dbReference type="EMBL" id="AP008230">
    <property type="protein sequence ID" value="BAE82114.1"/>
    <property type="molecule type" value="Genomic_DNA"/>
</dbReference>
<keyword evidence="7" id="KW-0106">Calcium</keyword>
<evidence type="ECO:0000256" key="5">
    <source>
        <dbReference type="ARBA" id="ARBA00022723"/>
    </source>
</evidence>
<dbReference type="Gene3D" id="1.10.1130.10">
    <property type="entry name" value="Flavocytochrome C3, Chain A"/>
    <property type="match status" value="1"/>
</dbReference>
<dbReference type="GO" id="GO:0020037">
    <property type="term" value="F:heme binding"/>
    <property type="evidence" value="ECO:0007669"/>
    <property type="project" value="TreeGrafter"/>
</dbReference>
<dbReference type="KEGG" id="dsy:DSY0325"/>
<keyword evidence="4" id="KW-0349">Heme</keyword>
<sequence length="432" mass="47196">MNYLGEKGRGSDHMNAKKLLLLFMAAALSVVVGCSPQSQSVTTETKPIDWKSMYPAQYYSSLGSADHLDDVETVPKTGGYGHGSQSKYMPISIEQKNGEINATCISCKSSKFNELYEKYGNEVFNATPSAKYAEIMTAEDWWSCGTCHSDMTDPAGSVGAQIVTAELFGKELFDKLDPKTAACSQCHNNLSPWSDSRIVNGSDILNSGKSPYRYGWDPDALIKATLEDAVPDASRYPNGKTMELSAAAHAKVDESTGTYLIANGNHADAEMFQGSLHEQLGVSCTDCHMPTLEDRSGEPYTSHDASKSVLNSEASMNYCLSCHSSQGLETVKDMYNYVRNAQAELAEKDAAVADKLDETYGYIEAAVKGGTVSNEVLDKARFNYAVAAYYKEYVYGNRGATPGEKVAHNPKMSHKYLERAIALLDETIEMLR</sequence>
<keyword evidence="9" id="KW-0408">Iron</keyword>
<evidence type="ECO:0000256" key="2">
    <source>
        <dbReference type="ARBA" id="ARBA00009288"/>
    </source>
</evidence>
<dbReference type="EC" id="1.7.2.2" evidence="3"/>
<evidence type="ECO:0000256" key="8">
    <source>
        <dbReference type="ARBA" id="ARBA00023002"/>
    </source>
</evidence>
<comment type="catalytic activity">
    <reaction evidence="10">
        <text>6 Fe(III)-[cytochrome c] + NH4(+) + 2 H2O = 6 Fe(II)-[cytochrome c] + nitrite + 8 H(+)</text>
        <dbReference type="Rhea" id="RHEA:13089"/>
        <dbReference type="Rhea" id="RHEA-COMP:10350"/>
        <dbReference type="Rhea" id="RHEA-COMP:14399"/>
        <dbReference type="ChEBI" id="CHEBI:15377"/>
        <dbReference type="ChEBI" id="CHEBI:15378"/>
        <dbReference type="ChEBI" id="CHEBI:16301"/>
        <dbReference type="ChEBI" id="CHEBI:28938"/>
        <dbReference type="ChEBI" id="CHEBI:29033"/>
        <dbReference type="ChEBI" id="CHEBI:29034"/>
        <dbReference type="EC" id="1.7.2.2"/>
    </reaction>
</comment>
<dbReference type="GO" id="GO:0046872">
    <property type="term" value="F:metal ion binding"/>
    <property type="evidence" value="ECO:0007669"/>
    <property type="project" value="UniProtKB-KW"/>
</dbReference>
<dbReference type="PANTHER" id="PTHR30633">
    <property type="entry name" value="CYTOCHROME C-552 RESPIRATORY NITRITE REDUCTASE"/>
    <property type="match status" value="1"/>
</dbReference>
<keyword evidence="5" id="KW-0479">Metal-binding</keyword>
<dbReference type="STRING" id="138119.DSY0325"/>
<evidence type="ECO:0000256" key="10">
    <source>
        <dbReference type="ARBA" id="ARBA00049131"/>
    </source>
</evidence>
<evidence type="ECO:0000256" key="9">
    <source>
        <dbReference type="ARBA" id="ARBA00023004"/>
    </source>
</evidence>
<dbReference type="InterPro" id="IPR036280">
    <property type="entry name" value="Multihaem_cyt_sf"/>
</dbReference>
<evidence type="ECO:0000313" key="12">
    <source>
        <dbReference type="Proteomes" id="UP000001946"/>
    </source>
</evidence>
<comment type="similarity">
    <text evidence="2">Belongs to the cytochrome c-552 family.</text>
</comment>
<dbReference type="GO" id="GO:0019645">
    <property type="term" value="P:anaerobic electron transport chain"/>
    <property type="evidence" value="ECO:0007669"/>
    <property type="project" value="TreeGrafter"/>
</dbReference>
<keyword evidence="6" id="KW-0732">Signal</keyword>
<gene>
    <name evidence="11" type="ordered locus">DSY0325</name>
</gene>
<dbReference type="Proteomes" id="UP000001946">
    <property type="component" value="Chromosome"/>
</dbReference>
<evidence type="ECO:0000256" key="4">
    <source>
        <dbReference type="ARBA" id="ARBA00022617"/>
    </source>
</evidence>
<dbReference type="eggNOG" id="COG3303">
    <property type="taxonomic scope" value="Bacteria"/>
</dbReference>
<protein>
    <recommendedName>
        <fullName evidence="3">nitrite reductase (cytochrome; ammonia-forming)</fullName>
        <ecNumber evidence="3">1.7.2.2</ecNumber>
    </recommendedName>
</protein>
<evidence type="ECO:0000256" key="7">
    <source>
        <dbReference type="ARBA" id="ARBA00022837"/>
    </source>
</evidence>
<dbReference type="PANTHER" id="PTHR30633:SF0">
    <property type="entry name" value="CYTOCHROME C-552"/>
    <property type="match status" value="1"/>
</dbReference>
<proteinExistence type="inferred from homology"/>
<dbReference type="InterPro" id="IPR003321">
    <property type="entry name" value="Cyt_c552"/>
</dbReference>
<evidence type="ECO:0000256" key="1">
    <source>
        <dbReference type="ARBA" id="ARBA00004196"/>
    </source>
</evidence>
<organism evidence="11 12">
    <name type="scientific">Desulfitobacterium hafniense (strain Y51)</name>
    <dbReference type="NCBI Taxonomy" id="138119"/>
    <lineage>
        <taxon>Bacteria</taxon>
        <taxon>Bacillati</taxon>
        <taxon>Bacillota</taxon>
        <taxon>Clostridia</taxon>
        <taxon>Eubacteriales</taxon>
        <taxon>Desulfitobacteriaceae</taxon>
        <taxon>Desulfitobacterium</taxon>
    </lineage>
</organism>
<evidence type="ECO:0000313" key="11">
    <source>
        <dbReference type="EMBL" id="BAE82114.1"/>
    </source>
</evidence>